<reference evidence="3 4" key="1">
    <citation type="submission" date="2021-08" db="EMBL/GenBank/DDBJ databases">
        <title>Draft Genome Sequence of Phanerochaete sordida strain YK-624.</title>
        <authorList>
            <person name="Mori T."/>
            <person name="Dohra H."/>
            <person name="Suzuki T."/>
            <person name="Kawagishi H."/>
            <person name="Hirai H."/>
        </authorList>
    </citation>
    <scope>NUCLEOTIDE SEQUENCE [LARGE SCALE GENOMIC DNA]</scope>
    <source>
        <strain evidence="3 4">YK-624</strain>
    </source>
</reference>
<feature type="transmembrane region" description="Helical" evidence="1">
    <location>
        <begin position="20"/>
        <end position="45"/>
    </location>
</feature>
<name>A0A9P3LGI0_9APHY</name>
<accession>A0A9P3LGI0</accession>
<feature type="transmembrane region" description="Helical" evidence="1">
    <location>
        <begin position="205"/>
        <end position="232"/>
    </location>
</feature>
<dbReference type="InterPro" id="IPR045339">
    <property type="entry name" value="DUF6534"/>
</dbReference>
<feature type="transmembrane region" description="Helical" evidence="1">
    <location>
        <begin position="130"/>
        <end position="153"/>
    </location>
</feature>
<dbReference type="PANTHER" id="PTHR40465:SF1">
    <property type="entry name" value="DUF6534 DOMAIN-CONTAINING PROTEIN"/>
    <property type="match status" value="1"/>
</dbReference>
<dbReference type="PANTHER" id="PTHR40465">
    <property type="entry name" value="CHROMOSOME 1, WHOLE GENOME SHOTGUN SEQUENCE"/>
    <property type="match status" value="1"/>
</dbReference>
<evidence type="ECO:0000256" key="1">
    <source>
        <dbReference type="SAM" id="Phobius"/>
    </source>
</evidence>
<feature type="transmembrane region" description="Helical" evidence="1">
    <location>
        <begin position="238"/>
        <end position="259"/>
    </location>
</feature>
<feature type="domain" description="DUF6534" evidence="2">
    <location>
        <begin position="176"/>
        <end position="264"/>
    </location>
</feature>
<feature type="transmembrane region" description="Helical" evidence="1">
    <location>
        <begin position="94"/>
        <end position="118"/>
    </location>
</feature>
<dbReference type="EMBL" id="BPQB01000034">
    <property type="protein sequence ID" value="GJE93654.1"/>
    <property type="molecule type" value="Genomic_DNA"/>
</dbReference>
<keyword evidence="1" id="KW-0472">Membrane</keyword>
<protein>
    <recommendedName>
        <fullName evidence="2">DUF6534 domain-containing protein</fullName>
    </recommendedName>
</protein>
<keyword evidence="1" id="KW-0812">Transmembrane</keyword>
<proteinExistence type="predicted"/>
<keyword evidence="4" id="KW-1185">Reference proteome</keyword>
<feature type="transmembrane region" description="Helical" evidence="1">
    <location>
        <begin position="173"/>
        <end position="193"/>
    </location>
</feature>
<organism evidence="3 4">
    <name type="scientific">Phanerochaete sordida</name>
    <dbReference type="NCBI Taxonomy" id="48140"/>
    <lineage>
        <taxon>Eukaryota</taxon>
        <taxon>Fungi</taxon>
        <taxon>Dikarya</taxon>
        <taxon>Basidiomycota</taxon>
        <taxon>Agaricomycotina</taxon>
        <taxon>Agaricomycetes</taxon>
        <taxon>Polyporales</taxon>
        <taxon>Phanerochaetaceae</taxon>
        <taxon>Phanerochaete</taxon>
    </lineage>
</organism>
<gene>
    <name evidence="3" type="ORF">PsYK624_098140</name>
</gene>
<evidence type="ECO:0000313" key="4">
    <source>
        <dbReference type="Proteomes" id="UP000703269"/>
    </source>
</evidence>
<dbReference type="Proteomes" id="UP000703269">
    <property type="component" value="Unassembled WGS sequence"/>
</dbReference>
<dbReference type="Pfam" id="PF20152">
    <property type="entry name" value="DUF6534"/>
    <property type="match status" value="1"/>
</dbReference>
<dbReference type="AlphaFoldDB" id="A0A9P3LGI0"/>
<comment type="caution">
    <text evidence="3">The sequence shown here is derived from an EMBL/GenBank/DDBJ whole genome shotgun (WGS) entry which is preliminary data.</text>
</comment>
<evidence type="ECO:0000313" key="3">
    <source>
        <dbReference type="EMBL" id="GJE93654.1"/>
    </source>
</evidence>
<evidence type="ECO:0000259" key="2">
    <source>
        <dbReference type="Pfam" id="PF20152"/>
    </source>
</evidence>
<keyword evidence="1" id="KW-1133">Transmembrane helix</keyword>
<dbReference type="OrthoDB" id="2535105at2759"/>
<feature type="transmembrane region" description="Helical" evidence="1">
    <location>
        <begin position="57"/>
        <end position="82"/>
    </location>
</feature>
<sequence>MASQPSLPLASLGLDANTTLGAALMGGFTAAIVYGITTLQTFLFFRGRSHNNKWMSLTVAGLWIVNSAHMALVIHPIYWYAVTKYLDPFAIGNIVWSVSAGIVFTAVNDVVVRGWFVYRIYVLSHYKKWAALPLALLCIVLFGVTLATGVKAYQTKTYTNFEKIHWLLDTDLSLVFVADVVIAIILCFLLAMARAKTINRRTESYINILILYTINTGLLTSMLSLACLITFVTMPFNYVFLSLYFPMANLYANSLLASFNMRDSFRAESTTYSVPLTPIVRHRHSAARCQCTCHLGQADGSKDIESDGELVIHISTEESKATL</sequence>